<dbReference type="AlphaFoldDB" id="A0A2V0RAN0"/>
<organism evidence="1">
    <name type="scientific">viral metagenome</name>
    <dbReference type="NCBI Taxonomy" id="1070528"/>
    <lineage>
        <taxon>unclassified sequences</taxon>
        <taxon>metagenomes</taxon>
        <taxon>organismal metagenomes</taxon>
    </lineage>
</organism>
<name>A0A2V0RAN0_9ZZZZ</name>
<sequence length="180" mass="19669">MIVTTSAPMKFDDGTNKFIPGSYAMLLKDGTPGLVVGVDDVNDGQTEYLTAHVASVPSATDTTYTPVEPYVPASGYKRVSPQRVSPIMLYETFRAETPEDNIQGIEFAMTQFRTDSSRSGYDCLIQSLISSTSFRGPSIVRKIMGSEAWQRYVASPEEYANHLILLRILASGCGLPIESV</sequence>
<accession>A0A2V0RAN0</accession>
<comment type="caution">
    <text evidence="1">The sequence shown here is derived from an EMBL/GenBank/DDBJ whole genome shotgun (WGS) entry which is preliminary data.</text>
</comment>
<proteinExistence type="predicted"/>
<dbReference type="EMBL" id="BDQA01000695">
    <property type="protein sequence ID" value="GBH22144.1"/>
    <property type="molecule type" value="Genomic_RNA"/>
</dbReference>
<reference evidence="1" key="1">
    <citation type="submission" date="2017-04" db="EMBL/GenBank/DDBJ databases">
        <title>Unveiling RNA virosphere associated with marine microorganisms.</title>
        <authorList>
            <person name="Urayama S."/>
            <person name="Takaki Y."/>
            <person name="Nishi S."/>
            <person name="Yoshida Y."/>
            <person name="Deguchi S."/>
            <person name="Takai K."/>
            <person name="Nunoura T."/>
        </authorList>
    </citation>
    <scope>NUCLEOTIDE SEQUENCE</scope>
</reference>
<protein>
    <submittedName>
        <fullName evidence="1">Uncharacterized protein</fullName>
    </submittedName>
</protein>
<evidence type="ECO:0000313" key="1">
    <source>
        <dbReference type="EMBL" id="GBH22144.1"/>
    </source>
</evidence>